<organism evidence="2 3">
    <name type="scientific">Rhizoctonia solani</name>
    <dbReference type="NCBI Taxonomy" id="456999"/>
    <lineage>
        <taxon>Eukaryota</taxon>
        <taxon>Fungi</taxon>
        <taxon>Dikarya</taxon>
        <taxon>Basidiomycota</taxon>
        <taxon>Agaricomycotina</taxon>
        <taxon>Agaricomycetes</taxon>
        <taxon>Cantharellales</taxon>
        <taxon>Ceratobasidiaceae</taxon>
        <taxon>Rhizoctonia</taxon>
    </lineage>
</organism>
<sequence>MNRCGSEGFIQVPTHADKNNGLGGAQQRKQLPTDGISQPLVVPPYGFSEAPFYAPTGYITSVDDLSDPSPATSPCLSLAAINNPPWDLSSVSSSGSPPESEEDHPNPSHVSNRHNLNFLIGARTAQTLSILPPNTGQLINYVLDQYERILDSVYFKPKGRQVARMRELVVSRLQASSITRCAIILMVKMVESMLNGESQNYRAAFKQSVERFESQLMRVKDQHPNPVEVQYLLNGFLELAFLKMRVSNGYRAYQLLQNAAPTFLDIVYSDPNLWPNPNGPPMVCMSKVASSTRFELGHFALMDMICAMAYGLPQVVDYETATPSPDPDVHPIEWVHCCPLEFQLCIAEMNRCCSRSYVASDWQAIERRLLSYKAVCGVSSDDPRVQSAVRQTFQLFKTVKREDPPKVNVHFMVQYLIVSPYDISKVYTGS</sequence>
<gene>
    <name evidence="2" type="ORF">RDB_LOCUS174675</name>
</gene>
<name>A0A8H3DSJ8_9AGAM</name>
<protein>
    <submittedName>
        <fullName evidence="2">Uncharacterized protein</fullName>
    </submittedName>
</protein>
<reference evidence="2" key="1">
    <citation type="submission" date="2021-01" db="EMBL/GenBank/DDBJ databases">
        <authorList>
            <person name="Kaushik A."/>
        </authorList>
    </citation>
    <scope>NUCLEOTIDE SEQUENCE</scope>
    <source>
        <strain evidence="2">AG6-10EEA</strain>
    </source>
</reference>
<dbReference type="AlphaFoldDB" id="A0A8H3DSJ8"/>
<feature type="region of interest" description="Disordered" evidence="1">
    <location>
        <begin position="87"/>
        <end position="113"/>
    </location>
</feature>
<dbReference type="EMBL" id="CAJMXA010004096">
    <property type="protein sequence ID" value="CAE6534398.1"/>
    <property type="molecule type" value="Genomic_DNA"/>
</dbReference>
<comment type="caution">
    <text evidence="2">The sequence shown here is derived from an EMBL/GenBank/DDBJ whole genome shotgun (WGS) entry which is preliminary data.</text>
</comment>
<evidence type="ECO:0000313" key="2">
    <source>
        <dbReference type="EMBL" id="CAE6534398.1"/>
    </source>
</evidence>
<accession>A0A8H3DSJ8</accession>
<dbReference type="Proteomes" id="UP000663853">
    <property type="component" value="Unassembled WGS sequence"/>
</dbReference>
<feature type="compositionally biased region" description="Low complexity" evidence="1">
    <location>
        <begin position="89"/>
        <end position="98"/>
    </location>
</feature>
<evidence type="ECO:0000256" key="1">
    <source>
        <dbReference type="SAM" id="MobiDB-lite"/>
    </source>
</evidence>
<proteinExistence type="predicted"/>
<feature type="region of interest" description="Disordered" evidence="1">
    <location>
        <begin position="1"/>
        <end position="37"/>
    </location>
</feature>
<evidence type="ECO:0000313" key="3">
    <source>
        <dbReference type="Proteomes" id="UP000663853"/>
    </source>
</evidence>